<reference evidence="5 6" key="1">
    <citation type="journal article" date="2019" name="Syst. Appl. Microbiol.">
        <title>Microvirga tunisiensis sp. nov., a root nodule symbiotic bacterium isolated from Lupinus micranthus and L. luteus grown in Northern Tunisia.</title>
        <authorList>
            <person name="Msaddak A."/>
            <person name="Rejili M."/>
            <person name="Duran D."/>
            <person name="Mars M."/>
            <person name="Palacios J.M."/>
            <person name="Ruiz-Argueso T."/>
            <person name="Rey L."/>
            <person name="Imperial J."/>
        </authorList>
    </citation>
    <scope>NUCLEOTIDE SEQUENCE [LARGE SCALE GENOMIC DNA]</scope>
    <source>
        <strain evidence="5 6">Lmie10</strain>
    </source>
</reference>
<dbReference type="InterPro" id="IPR051162">
    <property type="entry name" value="T4SS_component"/>
</dbReference>
<keyword evidence="2" id="KW-0547">Nucleotide-binding</keyword>
<gene>
    <name evidence="5" type="ORF">FS320_17905</name>
</gene>
<dbReference type="AlphaFoldDB" id="A0A5N7MJN9"/>
<evidence type="ECO:0000259" key="4">
    <source>
        <dbReference type="Pfam" id="PF03135"/>
    </source>
</evidence>
<protein>
    <submittedName>
        <fullName evidence="5">VirB4 family type IV secretion/conjugal transfer ATPase</fullName>
    </submittedName>
</protein>
<evidence type="ECO:0000313" key="5">
    <source>
        <dbReference type="EMBL" id="MPR27038.1"/>
    </source>
</evidence>
<dbReference type="Gene3D" id="1.10.8.730">
    <property type="match status" value="1"/>
</dbReference>
<dbReference type="PANTHER" id="PTHR30121">
    <property type="entry name" value="UNCHARACTERIZED PROTEIN YJGR-RELATED"/>
    <property type="match status" value="1"/>
</dbReference>
<feature type="domain" description="CagE TrbE VirB component of type IV transporter system central" evidence="4">
    <location>
        <begin position="189"/>
        <end position="394"/>
    </location>
</feature>
<dbReference type="Gene3D" id="3.40.50.300">
    <property type="entry name" value="P-loop containing nucleotide triphosphate hydrolases"/>
    <property type="match status" value="1"/>
</dbReference>
<dbReference type="GO" id="GO:0005524">
    <property type="term" value="F:ATP binding"/>
    <property type="evidence" value="ECO:0007669"/>
    <property type="project" value="UniProtKB-KW"/>
</dbReference>
<dbReference type="Pfam" id="PF03135">
    <property type="entry name" value="CagE_TrbE_VirB"/>
    <property type="match status" value="1"/>
</dbReference>
<evidence type="ECO:0000313" key="6">
    <source>
        <dbReference type="Proteomes" id="UP000403266"/>
    </source>
</evidence>
<dbReference type="SUPFAM" id="SSF52540">
    <property type="entry name" value="P-loop containing nucleoside triphosphate hydrolases"/>
    <property type="match status" value="1"/>
</dbReference>
<evidence type="ECO:0000256" key="1">
    <source>
        <dbReference type="ARBA" id="ARBA00006512"/>
    </source>
</evidence>
<dbReference type="OrthoDB" id="9816422at2"/>
<dbReference type="PANTHER" id="PTHR30121:SF12">
    <property type="entry name" value="TYPE IV SECRETION SYSTEM PROTEIN CAGE"/>
    <property type="match status" value="1"/>
</dbReference>
<sequence length="804" mass="90370">MSQVNKAVRPLLSFGAIAAREKKIADMLPYLRHVDDQTIRTKDGMLMSFVKLEGFCFQTADQAAINQKLEGRNTFIRALNDSRFAVYSHIIRREIQPSIPGQFNNAFCDLLNKRYSETIRNQRMFVNDLYLTVIRKGFQGKVGMADKVMKGFRKAAGVSAAELDKEARKELREAVSNLKEQFAPYGARVLSLVARNGSVYSEPCEFLAQLLNGGVEIPMLLPRMGLDTYLPTRRITFGKRALELRGAVTGDNRYGGMVSIREYPALTGPGMLDGLLKIKGEFIVSQSFAIQDRAPVLSQIGKVERQIGASDEGGTEVEDIVSLARDELVSGRAVFGEHHLTVLCLGNTMADMERCVQDVTNEIQQLGMTAVREDMNAEPSFWAQMPGNFPYIARRALITSRNFMGFTSLHNFALGRRDGNHWGPAISLLQTTSSTPYYFNFHRRQVGNFTVVGPTGSGKTVALSFLMAQAMRVQPRPRCAYFDKDRGAEVFIRAMGGGYEVLEPGVRTGFNPLQQGDAPANREFVKNLLRFMVRPADDRDLSAEQEKIIEGAVDQIFEVPVTERRLSDVTMLLRGRERAGHDDLASRFEVWLNTRGWLFNNPVDSWSVGNGIFGFDMTKILDDDDLRTAALGYIFHRIEGAMDGTPMMLFIDEGWKILRDQKFSAFLNDKLKTIRKLNGIVGFGTQSAKDIASAEIAHTLFEQIPTNLFFPNPKADEESYLNGFKLSLRELKWVRETAPEARQFLIRHDLDSVIARLDLSQMPDLVKVLSGTPERVSECKSLREQYGDDPEAWLPYFCGWKDGK</sequence>
<keyword evidence="3" id="KW-0067">ATP-binding</keyword>
<comment type="caution">
    <text evidence="5">The sequence shown here is derived from an EMBL/GenBank/DDBJ whole genome shotgun (WGS) entry which is preliminary data.</text>
</comment>
<comment type="similarity">
    <text evidence="1">Belongs to the TrbE/VirB4 family.</text>
</comment>
<dbReference type="RefSeq" id="WP_152713185.1">
    <property type="nucleotide sequence ID" value="NZ_VOSJ01000071.1"/>
</dbReference>
<dbReference type="InterPro" id="IPR018145">
    <property type="entry name" value="CagE_TrbE_VirB_cntrl_dom"/>
</dbReference>
<accession>A0A5N7MJN9</accession>
<dbReference type="InterPro" id="IPR027417">
    <property type="entry name" value="P-loop_NTPase"/>
</dbReference>
<keyword evidence="6" id="KW-1185">Reference proteome</keyword>
<organism evidence="5 6">
    <name type="scientific">Microvirga tunisiensis</name>
    <dbReference type="NCBI Taxonomy" id="2108360"/>
    <lineage>
        <taxon>Bacteria</taxon>
        <taxon>Pseudomonadati</taxon>
        <taxon>Pseudomonadota</taxon>
        <taxon>Alphaproteobacteria</taxon>
        <taxon>Hyphomicrobiales</taxon>
        <taxon>Methylobacteriaceae</taxon>
        <taxon>Microvirga</taxon>
    </lineage>
</organism>
<dbReference type="Proteomes" id="UP000403266">
    <property type="component" value="Unassembled WGS sequence"/>
</dbReference>
<name>A0A5N7MJN9_9HYPH</name>
<evidence type="ECO:0000256" key="2">
    <source>
        <dbReference type="ARBA" id="ARBA00022741"/>
    </source>
</evidence>
<dbReference type="NCBIfam" id="TIGR00929">
    <property type="entry name" value="VirB4_CagE"/>
    <property type="match status" value="1"/>
</dbReference>
<evidence type="ECO:0000256" key="3">
    <source>
        <dbReference type="ARBA" id="ARBA00022840"/>
    </source>
</evidence>
<dbReference type="EMBL" id="VOSK01000070">
    <property type="protein sequence ID" value="MPR27038.1"/>
    <property type="molecule type" value="Genomic_DNA"/>
</dbReference>
<proteinExistence type="inferred from homology"/>
<dbReference type="InterPro" id="IPR004346">
    <property type="entry name" value="CagE_TrbE_VirB"/>
</dbReference>